<dbReference type="CTD" id="6528"/>
<feature type="compositionally biased region" description="Basic and acidic residues" evidence="12">
    <location>
        <begin position="301"/>
        <end position="315"/>
    </location>
</feature>
<evidence type="ECO:0000256" key="3">
    <source>
        <dbReference type="ARBA" id="ARBA00022448"/>
    </source>
</evidence>
<evidence type="ECO:0000256" key="5">
    <source>
        <dbReference type="ARBA" id="ARBA00022692"/>
    </source>
</evidence>
<keyword evidence="10" id="KW-0739">Sodium transport</keyword>
<dbReference type="Pfam" id="PF00474">
    <property type="entry name" value="SSF"/>
    <property type="match status" value="1"/>
</dbReference>
<keyword evidence="14" id="KW-1185">Reference proteome</keyword>
<dbReference type="PANTHER" id="PTHR42985">
    <property type="entry name" value="SODIUM-COUPLED MONOCARBOXYLATE TRANSPORTER"/>
    <property type="match status" value="1"/>
</dbReference>
<feature type="compositionally biased region" description="Basic and acidic residues" evidence="12">
    <location>
        <begin position="324"/>
        <end position="336"/>
    </location>
</feature>
<keyword evidence="3" id="KW-0813">Transport</keyword>
<dbReference type="Proteomes" id="UP000515131">
    <property type="component" value="Unplaced"/>
</dbReference>
<keyword evidence="5 13" id="KW-0812">Transmembrane</keyword>
<evidence type="ECO:0000256" key="10">
    <source>
        <dbReference type="ARBA" id="ARBA00023201"/>
    </source>
</evidence>
<dbReference type="GO" id="GO:0005886">
    <property type="term" value="C:plasma membrane"/>
    <property type="evidence" value="ECO:0007669"/>
    <property type="project" value="UniProtKB-SubCell"/>
</dbReference>
<evidence type="ECO:0000256" key="9">
    <source>
        <dbReference type="ARBA" id="ARBA00023136"/>
    </source>
</evidence>
<proteinExistence type="inferred from homology"/>
<accession>A0A6P6H8C9</accession>
<dbReference type="PANTHER" id="PTHR42985:SF11">
    <property type="entry name" value="SODIUM_IODIDE COTRANSPORTER"/>
    <property type="match status" value="1"/>
</dbReference>
<dbReference type="Gene3D" id="1.20.1730.10">
    <property type="entry name" value="Sodium/glucose cotransporter"/>
    <property type="match status" value="1"/>
</dbReference>
<dbReference type="RefSeq" id="XP_025771661.1">
    <property type="nucleotide sequence ID" value="XM_025915876.1"/>
</dbReference>
<dbReference type="InterPro" id="IPR001734">
    <property type="entry name" value="Na/solute_symporter"/>
</dbReference>
<evidence type="ECO:0000256" key="2">
    <source>
        <dbReference type="ARBA" id="ARBA00006434"/>
    </source>
</evidence>
<comment type="subcellular location">
    <subcellularLocation>
        <location evidence="1">Cell membrane</location>
        <topology evidence="1">Multi-pass membrane protein</topology>
    </subcellularLocation>
</comment>
<evidence type="ECO:0000313" key="15">
    <source>
        <dbReference type="RefSeq" id="XP_025771661.1"/>
    </source>
</evidence>
<feature type="transmembrane region" description="Helical" evidence="13">
    <location>
        <begin position="87"/>
        <end position="110"/>
    </location>
</feature>
<comment type="similarity">
    <text evidence="2 11">Belongs to the sodium:solute symporter (SSF) (TC 2.A.21) family.</text>
</comment>
<dbReference type="GeneID" id="112852388"/>
<keyword evidence="6 13" id="KW-1133">Transmembrane helix</keyword>
<dbReference type="PROSITE" id="PS50283">
    <property type="entry name" value="NA_SOLUT_SYMP_3"/>
    <property type="match status" value="1"/>
</dbReference>
<reference evidence="15" key="1">
    <citation type="submission" date="2025-08" db="UniProtKB">
        <authorList>
            <consortium name="RefSeq"/>
        </authorList>
    </citation>
    <scope>IDENTIFICATION</scope>
    <source>
        <tissue evidence="15">Blood</tissue>
    </source>
</reference>
<evidence type="ECO:0000256" key="4">
    <source>
        <dbReference type="ARBA" id="ARBA00022475"/>
    </source>
</evidence>
<feature type="transmembrane region" description="Helical" evidence="13">
    <location>
        <begin position="168"/>
        <end position="195"/>
    </location>
</feature>
<feature type="transmembrane region" description="Helical" evidence="13">
    <location>
        <begin position="17"/>
        <end position="36"/>
    </location>
</feature>
<protein>
    <submittedName>
        <fullName evidence="15">Sodium/iodide cotransporter</fullName>
    </submittedName>
</protein>
<dbReference type="AlphaFoldDB" id="A0A6P6H8C9"/>
<dbReference type="GO" id="GO:0008507">
    <property type="term" value="F:sodium:iodide symporter activity"/>
    <property type="evidence" value="ECO:0007669"/>
    <property type="project" value="TreeGrafter"/>
</dbReference>
<dbReference type="KEGG" id="pcoo:112852388"/>
<evidence type="ECO:0000256" key="6">
    <source>
        <dbReference type="ARBA" id="ARBA00022989"/>
    </source>
</evidence>
<sequence length="336" mass="35847">MAAVQGEARAAFGPWDYGVFALMLLVSTGIGLWVGLARGGQRSAEDFFTGGRRLAALPVGLSLAASFMSAVQVLGVPAEAYRYGLKFIWMCLGQLLNSLLTAVFFLPVFYRLGLTSTYQYLELRFSRAVRLCGTLQYLVATSPLEIIMSLRGVMLGSRGLMRSSTVTAAMALMLVDAVLGAGRVVIRLGVAFGLMPASHTPSPGMDPGRPALADSFYAISYLYYGALGTLSTVLFGALVSCLTGPTKRSALGPGLLWWDLARQTASVAPKEEVATLDDSLGKGAEELPPGAKRPPDFLPSDEDHPLFLGQKEVERAGSQTPSSGHDHGQDLRETHL</sequence>
<gene>
    <name evidence="15" type="primary">SLC5A5</name>
</gene>
<name>A0A6P6H8C9_PUMCO</name>
<keyword evidence="9 13" id="KW-0472">Membrane</keyword>
<evidence type="ECO:0000256" key="1">
    <source>
        <dbReference type="ARBA" id="ARBA00004651"/>
    </source>
</evidence>
<feature type="transmembrane region" description="Helical" evidence="13">
    <location>
        <begin position="56"/>
        <end position="75"/>
    </location>
</feature>
<dbReference type="InterPro" id="IPR038377">
    <property type="entry name" value="Na/Glc_symporter_sf"/>
</dbReference>
<evidence type="ECO:0000256" key="8">
    <source>
        <dbReference type="ARBA" id="ARBA00023065"/>
    </source>
</evidence>
<feature type="region of interest" description="Disordered" evidence="12">
    <location>
        <begin position="280"/>
        <end position="336"/>
    </location>
</feature>
<evidence type="ECO:0000256" key="12">
    <source>
        <dbReference type="SAM" id="MobiDB-lite"/>
    </source>
</evidence>
<feature type="transmembrane region" description="Helical" evidence="13">
    <location>
        <begin position="215"/>
        <end position="239"/>
    </location>
</feature>
<organism evidence="14 15">
    <name type="scientific">Puma concolor</name>
    <name type="common">Mountain lion</name>
    <name type="synonym">Felis concolor</name>
    <dbReference type="NCBI Taxonomy" id="9696"/>
    <lineage>
        <taxon>Eukaryota</taxon>
        <taxon>Metazoa</taxon>
        <taxon>Chordata</taxon>
        <taxon>Craniata</taxon>
        <taxon>Vertebrata</taxon>
        <taxon>Euteleostomi</taxon>
        <taxon>Mammalia</taxon>
        <taxon>Eutheria</taxon>
        <taxon>Laurasiatheria</taxon>
        <taxon>Carnivora</taxon>
        <taxon>Feliformia</taxon>
        <taxon>Felidae</taxon>
        <taxon>Felinae</taxon>
        <taxon>Puma</taxon>
    </lineage>
</organism>
<keyword evidence="4" id="KW-1003">Cell membrane</keyword>
<dbReference type="GO" id="GO:0070062">
    <property type="term" value="C:extracellular exosome"/>
    <property type="evidence" value="ECO:0007669"/>
    <property type="project" value="TreeGrafter"/>
</dbReference>
<evidence type="ECO:0000256" key="7">
    <source>
        <dbReference type="ARBA" id="ARBA00023053"/>
    </source>
</evidence>
<keyword evidence="7" id="KW-0915">Sodium</keyword>
<evidence type="ECO:0000313" key="14">
    <source>
        <dbReference type="Proteomes" id="UP000515131"/>
    </source>
</evidence>
<evidence type="ECO:0000256" key="13">
    <source>
        <dbReference type="SAM" id="Phobius"/>
    </source>
</evidence>
<evidence type="ECO:0000256" key="11">
    <source>
        <dbReference type="RuleBase" id="RU362091"/>
    </source>
</evidence>
<dbReference type="InterPro" id="IPR051163">
    <property type="entry name" value="Sodium:Solute_Symporter_SSF"/>
</dbReference>
<keyword evidence="8" id="KW-0406">Ion transport</keyword>
<dbReference type="GO" id="GO:1904200">
    <property type="term" value="P:iodide transmembrane transport"/>
    <property type="evidence" value="ECO:0007669"/>
    <property type="project" value="TreeGrafter"/>
</dbReference>